<evidence type="ECO:0000313" key="5">
    <source>
        <dbReference type="Proteomes" id="UP000557688"/>
    </source>
</evidence>
<protein>
    <submittedName>
        <fullName evidence="4">Alkaline phosphatase family protein</fullName>
    </submittedName>
    <submittedName>
        <fullName evidence="3">Phospholipase C</fullName>
        <ecNumber evidence="3">3.1.4.3</ecNumber>
    </submittedName>
</protein>
<proteinExistence type="predicted"/>
<dbReference type="EC" id="3.1.4.3" evidence="3"/>
<evidence type="ECO:0000256" key="2">
    <source>
        <dbReference type="SAM" id="SignalP"/>
    </source>
</evidence>
<sequence>MKPVRFRLALLRGLSAAALLCSSATPGLAAGLPSNPDSVKTATPIKHLVVIYNENISFDHYFATYPNAANPSGEPQFHGWLVPRANTLAMAGLLATNPNTNSANGSGASLPFRLDRTQAASADQNHSYTPEQQAYDGGAADLFPKYTGAGSSGAAGSFGTTGQVMGYYDGNTVTALWHYAQLYAMSDNAYTDTYGPSTPGALEVVSGQTNGLVLSKSSKSSYYVKDGQGGYTMINDVDPTGDVCSSTTNYGTMTGRNIGDLLNAANISWGGFMGGFDLTARNPNGSTGCSRSTVSDTVGQTVTDYIAHHNWFQYYASTSNPTHARPSAIAAIGSSVQADGSTAEPANHEYDLNDFYAAVKSGNFPAVSFIKLPAYQDAHAGYSDPLDEQVGTVNVINFIESQPDWANTAIVVTYDDSDGWYDHAYSQPFHASYDPSADKLNGSGVCGSGTAPNGVGGLPVNGRCGPGTRIPFLVISPWAKNDYIDHTLITQASVVKFIEDNWLGGQRIGGGSFDASTGSIASLFDFDPTHHIPAVSIALDPTTGEFASQWWFPYFASQPASTWLNPLLIQTQPWAPPARDFLYTLAITDWASQGLPTDPSLYPSWLLQLIYGH</sequence>
<evidence type="ECO:0000313" key="6">
    <source>
        <dbReference type="Proteomes" id="UP000565205"/>
    </source>
</evidence>
<dbReference type="RefSeq" id="WP_176621999.1">
    <property type="nucleotide sequence ID" value="NZ_JABXXQ010000024.1"/>
</dbReference>
<feature type="chain" id="PRO_5036418306" evidence="2">
    <location>
        <begin position="30"/>
        <end position="613"/>
    </location>
</feature>
<keyword evidence="2" id="KW-0732">Signal</keyword>
<dbReference type="Gene3D" id="3.40.720.10">
    <property type="entry name" value="Alkaline Phosphatase, subunit A"/>
    <property type="match status" value="2"/>
</dbReference>
<dbReference type="AlphaFoldDB" id="A0A839UQX0"/>
<reference evidence="3 5" key="2">
    <citation type="submission" date="2020-08" db="EMBL/GenBank/DDBJ databases">
        <title>Genomic Encyclopedia of Type Strains, Phase III (KMG-III): the genomes of soil and plant-associated and newly described type strains.</title>
        <authorList>
            <person name="Whitman W."/>
        </authorList>
    </citation>
    <scope>NUCLEOTIDE SEQUENCE [LARGE SCALE GENOMIC DNA]</scope>
    <source>
        <strain evidence="3 5">CECT 8088</strain>
    </source>
</reference>
<feature type="signal peptide" evidence="2">
    <location>
        <begin position="1"/>
        <end position="29"/>
    </location>
</feature>
<evidence type="ECO:0000313" key="4">
    <source>
        <dbReference type="EMBL" id="NVN29272.1"/>
    </source>
</evidence>
<accession>A0A839UQX0</accession>
<organism evidence="3 5">
    <name type="scientific">Endobacter medicaginis</name>
    <dbReference type="NCBI Taxonomy" id="1181271"/>
    <lineage>
        <taxon>Bacteria</taxon>
        <taxon>Pseudomonadati</taxon>
        <taxon>Pseudomonadota</taxon>
        <taxon>Alphaproteobacteria</taxon>
        <taxon>Acetobacterales</taxon>
        <taxon>Acetobacteraceae</taxon>
        <taxon>Endobacter</taxon>
    </lineage>
</organism>
<name>A0A839UQX0_9PROT</name>
<dbReference type="GO" id="GO:0034480">
    <property type="term" value="F:phosphatidylcholine phospholipase C activity"/>
    <property type="evidence" value="ECO:0007669"/>
    <property type="project" value="UniProtKB-EC"/>
</dbReference>
<dbReference type="Proteomes" id="UP000565205">
    <property type="component" value="Unassembled WGS sequence"/>
</dbReference>
<dbReference type="EMBL" id="JABXXQ010000024">
    <property type="protein sequence ID" value="NVN29272.1"/>
    <property type="molecule type" value="Genomic_DNA"/>
</dbReference>
<dbReference type="InterPro" id="IPR017850">
    <property type="entry name" value="Alkaline_phosphatase_core_sf"/>
</dbReference>
<dbReference type="EMBL" id="JACHXV010000001">
    <property type="protein sequence ID" value="MBB3172568.1"/>
    <property type="molecule type" value="Genomic_DNA"/>
</dbReference>
<gene>
    <name evidence="3" type="ORF">FHR90_000374</name>
    <name evidence="4" type="ORF">HUK83_02815</name>
</gene>
<dbReference type="InterPro" id="IPR007312">
    <property type="entry name" value="Phosphoesterase"/>
</dbReference>
<dbReference type="CDD" id="cd16013">
    <property type="entry name" value="AcpA"/>
    <property type="match status" value="1"/>
</dbReference>
<dbReference type="Pfam" id="PF04185">
    <property type="entry name" value="Phosphoesterase"/>
    <property type="match status" value="1"/>
</dbReference>
<comment type="caution">
    <text evidence="3">The sequence shown here is derived from an EMBL/GenBank/DDBJ whole genome shotgun (WGS) entry which is preliminary data.</text>
</comment>
<dbReference type="PANTHER" id="PTHR31956">
    <property type="entry name" value="NON-SPECIFIC PHOSPHOLIPASE C4-RELATED"/>
    <property type="match status" value="1"/>
</dbReference>
<dbReference type="Proteomes" id="UP000557688">
    <property type="component" value="Unassembled WGS sequence"/>
</dbReference>
<evidence type="ECO:0000313" key="3">
    <source>
        <dbReference type="EMBL" id="MBB3172568.1"/>
    </source>
</evidence>
<keyword evidence="1 3" id="KW-0378">Hydrolase</keyword>
<keyword evidence="5" id="KW-1185">Reference proteome</keyword>
<reference evidence="4 6" key="1">
    <citation type="submission" date="2020-06" db="EMBL/GenBank/DDBJ databases">
        <title>Description of novel acetic acid bacteria.</title>
        <authorList>
            <person name="Sombolestani A."/>
        </authorList>
    </citation>
    <scope>NUCLEOTIDE SEQUENCE [LARGE SCALE GENOMIC DNA]</scope>
    <source>
        <strain evidence="4 6">LMG 26838</strain>
    </source>
</reference>
<evidence type="ECO:0000256" key="1">
    <source>
        <dbReference type="ARBA" id="ARBA00022801"/>
    </source>
</evidence>
<dbReference type="PANTHER" id="PTHR31956:SF1">
    <property type="entry name" value="NON-SPECIFIC PHOSPHOLIPASE C1"/>
    <property type="match status" value="1"/>
</dbReference>